<evidence type="ECO:0000256" key="1">
    <source>
        <dbReference type="SAM" id="MobiDB-lite"/>
    </source>
</evidence>
<feature type="region of interest" description="Disordered" evidence="1">
    <location>
        <begin position="364"/>
        <end position="396"/>
    </location>
</feature>
<evidence type="ECO:0000313" key="2">
    <source>
        <dbReference type="EMBL" id="CDO54248.1"/>
    </source>
</evidence>
<dbReference type="OrthoDB" id="2283785at2759"/>
<name>A0A0J9XBP7_GEOCN</name>
<dbReference type="Proteomes" id="UP000242525">
    <property type="component" value="Unassembled WGS sequence"/>
</dbReference>
<dbReference type="Gene3D" id="2.60.40.640">
    <property type="match status" value="1"/>
</dbReference>
<evidence type="ECO:0008006" key="4">
    <source>
        <dbReference type="Google" id="ProtNLM"/>
    </source>
</evidence>
<sequence>MLQIQIKNTQKSYDIHDFITGEIKFSPKAPVNVSSIIAVLESQEVISQSKWMTSKQNNRITILQSQMIPLSLMSSGSEFVPGFVYTFPFSLQVPEYRPQSAAQKCVDDNQEHTRLAPSLGAPPGCHPSESIENNLAYITYSVKGLVKVKKNSKTVTLCQGYQTINIQPSYTLSPLAQYKVKQHPYSCVHRYSSKRGLVKSNQKGQIMLKLSKHTAVPMNKATNMTLSLTTAQCTSVQVSKIRMDLIATTNFFDECKINTFELASFKPWGTNWVLNSGQNETSPNPSNNARLYTAKFSIPIMLPENKLVTPTFESCLMSRGYSLIVTVTTADRVQYSLTVPVNVVALLNTKSNYPFEPVYLSDGSSISEDDCDKLPQYDPEDSYRGPPGGSTDTSSEACEQHIDTLVLNAHTFKSNMAVFS</sequence>
<comment type="caution">
    <text evidence="2">The sequence shown here is derived from an EMBL/GenBank/DDBJ whole genome shotgun (WGS) entry which is preliminary data.</text>
</comment>
<gene>
    <name evidence="2" type="ORF">BN980_GECA07s01682g</name>
</gene>
<accession>A0A0J9XBP7</accession>
<reference evidence="2" key="1">
    <citation type="submission" date="2014-03" db="EMBL/GenBank/DDBJ databases">
        <authorList>
            <person name="Casaregola S."/>
        </authorList>
    </citation>
    <scope>NUCLEOTIDE SEQUENCE [LARGE SCALE GENOMIC DNA]</scope>
    <source>
        <strain evidence="2">CLIB 918</strain>
    </source>
</reference>
<dbReference type="STRING" id="1173061.A0A0J9XBP7"/>
<dbReference type="EMBL" id="CCBN010000007">
    <property type="protein sequence ID" value="CDO54248.1"/>
    <property type="molecule type" value="Genomic_DNA"/>
</dbReference>
<keyword evidence="3" id="KW-1185">Reference proteome</keyword>
<protein>
    <recommendedName>
        <fullName evidence="4">Arrestin-like N-terminal domain-containing protein</fullName>
    </recommendedName>
</protein>
<dbReference type="InterPro" id="IPR014752">
    <property type="entry name" value="Arrestin-like_C"/>
</dbReference>
<dbReference type="AlphaFoldDB" id="A0A0J9XBP7"/>
<evidence type="ECO:0000313" key="3">
    <source>
        <dbReference type="Proteomes" id="UP000242525"/>
    </source>
</evidence>
<proteinExistence type="predicted"/>
<organism evidence="2 3">
    <name type="scientific">Geotrichum candidum</name>
    <name type="common">Oospora lactis</name>
    <name type="synonym">Dipodascus geotrichum</name>
    <dbReference type="NCBI Taxonomy" id="1173061"/>
    <lineage>
        <taxon>Eukaryota</taxon>
        <taxon>Fungi</taxon>
        <taxon>Dikarya</taxon>
        <taxon>Ascomycota</taxon>
        <taxon>Saccharomycotina</taxon>
        <taxon>Dipodascomycetes</taxon>
        <taxon>Dipodascales</taxon>
        <taxon>Dipodascaceae</taxon>
        <taxon>Geotrichum</taxon>
    </lineage>
</organism>